<feature type="transmembrane region" description="Helical" evidence="1">
    <location>
        <begin position="217"/>
        <end position="238"/>
    </location>
</feature>
<dbReference type="RefSeq" id="WP_044905529.1">
    <property type="nucleotide sequence ID" value="NZ_JQIF01000048.1"/>
</dbReference>
<accession>A0A099I662</accession>
<comment type="caution">
    <text evidence="2">The sequence shown here is derived from an EMBL/GenBank/DDBJ whole genome shotgun (WGS) entry which is preliminary data.</text>
</comment>
<feature type="transmembrane region" description="Helical" evidence="1">
    <location>
        <begin position="31"/>
        <end position="53"/>
    </location>
</feature>
<keyword evidence="1" id="KW-0812">Transmembrane</keyword>
<feature type="transmembrane region" description="Helical" evidence="1">
    <location>
        <begin position="190"/>
        <end position="211"/>
    </location>
</feature>
<dbReference type="EMBL" id="JQIF01000048">
    <property type="protein sequence ID" value="KGJ53066.1"/>
    <property type="molecule type" value="Genomic_DNA"/>
</dbReference>
<evidence type="ECO:0000256" key="1">
    <source>
        <dbReference type="SAM" id="Phobius"/>
    </source>
</evidence>
<sequence length="241" mass="25329">MGTVINAAAVIIGGTIGMLVKGGLPLRVRDLLMRSLGLCTLFIGISGAISAMMQVDGTRLQANGTLLLICSLGIGAVAGELLRLEDRMEGLAHRLQSMVKSRDDKFVEGFVNNALVICVGAMAVVGALQDGLTHDASMLITKAILDGIISMVFASALGIGVVFAAVPLFLYQGAITILAGTLSPLFSDTLIRNLSLVGNVLIFGVGINLFFGKQMKIGNLLPALLIPVVWEALQYLVYGMR</sequence>
<feature type="transmembrane region" description="Helical" evidence="1">
    <location>
        <begin position="148"/>
        <end position="170"/>
    </location>
</feature>
<dbReference type="Pfam" id="PF04474">
    <property type="entry name" value="DUF554"/>
    <property type="match status" value="1"/>
</dbReference>
<feature type="transmembrane region" description="Helical" evidence="1">
    <location>
        <begin position="65"/>
        <end position="85"/>
    </location>
</feature>
<keyword evidence="1" id="KW-0472">Membrane</keyword>
<feature type="transmembrane region" description="Helical" evidence="1">
    <location>
        <begin position="106"/>
        <end position="128"/>
    </location>
</feature>
<dbReference type="PANTHER" id="PTHR36111:SF2">
    <property type="entry name" value="INNER MEMBRANE PROTEIN"/>
    <property type="match status" value="1"/>
</dbReference>
<gene>
    <name evidence="2" type="ORF">CIAN88_11365</name>
</gene>
<feature type="transmembrane region" description="Helical" evidence="1">
    <location>
        <begin position="6"/>
        <end position="24"/>
    </location>
</feature>
<dbReference type="InterPro" id="IPR007563">
    <property type="entry name" value="DUF554"/>
</dbReference>
<evidence type="ECO:0000313" key="3">
    <source>
        <dbReference type="Proteomes" id="UP000030008"/>
    </source>
</evidence>
<dbReference type="PANTHER" id="PTHR36111">
    <property type="entry name" value="INNER MEMBRANE PROTEIN-RELATED"/>
    <property type="match status" value="1"/>
</dbReference>
<name>A0A099I662_CLOIN</name>
<evidence type="ECO:0000313" key="2">
    <source>
        <dbReference type="EMBL" id="KGJ53066.1"/>
    </source>
</evidence>
<dbReference type="AlphaFoldDB" id="A0A099I662"/>
<organism evidence="2 3">
    <name type="scientific">Clostridium innocuum</name>
    <dbReference type="NCBI Taxonomy" id="1522"/>
    <lineage>
        <taxon>Bacteria</taxon>
        <taxon>Bacillati</taxon>
        <taxon>Bacillota</taxon>
        <taxon>Clostridia</taxon>
        <taxon>Eubacteriales</taxon>
        <taxon>Clostridiaceae</taxon>
        <taxon>Clostridium</taxon>
    </lineage>
</organism>
<protein>
    <submittedName>
        <fullName evidence="2">Membrane protein</fullName>
    </submittedName>
</protein>
<dbReference type="Proteomes" id="UP000030008">
    <property type="component" value="Unassembled WGS sequence"/>
</dbReference>
<keyword evidence="1" id="KW-1133">Transmembrane helix</keyword>
<proteinExistence type="predicted"/>
<reference evidence="2 3" key="1">
    <citation type="submission" date="2014-08" db="EMBL/GenBank/DDBJ databases">
        <title>Clostridium innocuum, an unnegligible vancomycin-resistant pathogen causing extra-intestinal infections.</title>
        <authorList>
            <person name="Feng Y."/>
            <person name="Chiu C.-H."/>
        </authorList>
    </citation>
    <scope>NUCLEOTIDE SEQUENCE [LARGE SCALE GENOMIC DNA]</scope>
    <source>
        <strain evidence="2 3">AN88</strain>
    </source>
</reference>